<dbReference type="eggNOG" id="COG4292">
    <property type="taxonomic scope" value="Bacteria"/>
</dbReference>
<keyword evidence="1" id="KW-1133">Transmembrane helix</keyword>
<dbReference type="AlphaFoldDB" id="H8GUB2"/>
<dbReference type="Pfam" id="PF06772">
    <property type="entry name" value="LtrA"/>
    <property type="match status" value="1"/>
</dbReference>
<evidence type="ECO:0008006" key="4">
    <source>
        <dbReference type="Google" id="ProtNLM"/>
    </source>
</evidence>
<evidence type="ECO:0000313" key="2">
    <source>
        <dbReference type="EMBL" id="AFD25436.1"/>
    </source>
</evidence>
<feature type="transmembrane region" description="Helical" evidence="1">
    <location>
        <begin position="200"/>
        <end position="220"/>
    </location>
</feature>
<dbReference type="InterPro" id="IPR010640">
    <property type="entry name" value="Low_temperature_requirement_A"/>
</dbReference>
<feature type="transmembrane region" description="Helical" evidence="1">
    <location>
        <begin position="310"/>
        <end position="326"/>
    </location>
</feature>
<feature type="transmembrane region" description="Helical" evidence="1">
    <location>
        <begin position="52"/>
        <end position="72"/>
    </location>
</feature>
<evidence type="ECO:0000313" key="3">
    <source>
        <dbReference type="Proteomes" id="UP000007575"/>
    </source>
</evidence>
<dbReference type="HOGENOM" id="CLU_045667_2_0_0"/>
<feature type="transmembrane region" description="Helical" evidence="1">
    <location>
        <begin position="280"/>
        <end position="298"/>
    </location>
</feature>
<accession>H8GUB2</accession>
<dbReference type="STRING" id="745776.DGo_CA1509"/>
<feature type="transmembrane region" description="Helical" evidence="1">
    <location>
        <begin position="241"/>
        <end position="260"/>
    </location>
</feature>
<organism evidence="2 3">
    <name type="scientific">Deinococcus gobiensis (strain DSM 21396 / JCM 16679 / CGMCC 1.7299 / I-0)</name>
    <dbReference type="NCBI Taxonomy" id="745776"/>
    <lineage>
        <taxon>Bacteria</taxon>
        <taxon>Thermotogati</taxon>
        <taxon>Deinococcota</taxon>
        <taxon>Deinococci</taxon>
        <taxon>Deinococcales</taxon>
        <taxon>Deinococcaceae</taxon>
        <taxon>Deinococcus</taxon>
    </lineage>
</organism>
<feature type="transmembrane region" description="Helical" evidence="1">
    <location>
        <begin position="25"/>
        <end position="45"/>
    </location>
</feature>
<feature type="transmembrane region" description="Helical" evidence="1">
    <location>
        <begin position="332"/>
        <end position="351"/>
    </location>
</feature>
<dbReference type="PANTHER" id="PTHR36840">
    <property type="entry name" value="BLL5714 PROTEIN"/>
    <property type="match status" value="1"/>
</dbReference>
<dbReference type="PANTHER" id="PTHR36840:SF1">
    <property type="entry name" value="BLL5714 PROTEIN"/>
    <property type="match status" value="1"/>
</dbReference>
<keyword evidence="3" id="KW-1185">Reference proteome</keyword>
<feature type="transmembrane region" description="Helical" evidence="1">
    <location>
        <begin position="113"/>
        <end position="133"/>
    </location>
</feature>
<name>H8GUB2_DEIGI</name>
<protein>
    <recommendedName>
        <fullName evidence="4">Low temperature requirement A</fullName>
    </recommendedName>
</protein>
<dbReference type="KEGG" id="dgo:DGo_CA1509"/>
<evidence type="ECO:0000256" key="1">
    <source>
        <dbReference type="SAM" id="Phobius"/>
    </source>
</evidence>
<keyword evidence="1" id="KW-0472">Membrane</keyword>
<dbReference type="EMBL" id="CP002191">
    <property type="protein sequence ID" value="AFD25436.1"/>
    <property type="molecule type" value="Genomic_DNA"/>
</dbReference>
<sequence length="375" mass="40364">MFVVAFDQLARRLGSAPTFESVAEFTLLFAAVWWAWSGNTVYAARYGNAGRLYRWGTLGELILVAMVALTLRGDLGDIAGFFALAFGANRAVQAALHLWVGRQSPELRGFARRLGWATGLSALVWAGSVLLPWGGQGQLVAWTLALLLEIFTPILARDVGRAALPHAGHLPERVGLLQIIALGEIVTQVVGGARQQRLSAVTLLPALCAILLAVSLWRLYFDQARTLPLLGAHLQGRVDTMLAWFYGHFPFTLSVVMLSVGVGQSLGSGSARQAAVLQQFVAWPLAGALATLAFLRWTTLRLMGRRTDRSLWALLVGAVLAGLLGPTDLDPLRLHALAAALTITVAVLVATDASTRRLGQIEQRVTARLAEDPEP</sequence>
<feature type="transmembrane region" description="Helical" evidence="1">
    <location>
        <begin position="78"/>
        <end position="101"/>
    </location>
</feature>
<keyword evidence="1" id="KW-0812">Transmembrane</keyword>
<dbReference type="PATRIC" id="fig|745776.4.peg.1552"/>
<reference evidence="2 3" key="1">
    <citation type="journal article" date="2012" name="PLoS ONE">
        <title>Genome sequence and transcriptome analysis of the radioresistant bacterium Deinococcus gobiensis: insights into the extreme environmental adaptations.</title>
        <authorList>
            <person name="Yuan M."/>
            <person name="Chen M."/>
            <person name="Zhang W."/>
            <person name="Lu W."/>
            <person name="Wang J."/>
            <person name="Yang M."/>
            <person name="Zhao P."/>
            <person name="Tang R."/>
            <person name="Li X."/>
            <person name="Hao Y."/>
            <person name="Zhou Z."/>
            <person name="Zhan Y."/>
            <person name="Yu H."/>
            <person name="Teng C."/>
            <person name="Yan Y."/>
            <person name="Ping S."/>
            <person name="Wang Y."/>
            <person name="Lin M."/>
        </authorList>
    </citation>
    <scope>NUCLEOTIDE SEQUENCE [LARGE SCALE GENOMIC DNA]</scope>
    <source>
        <strain evidence="2 3">I-0</strain>
    </source>
</reference>
<gene>
    <name evidence="2" type="ordered locus">DGo_CA1509</name>
</gene>
<dbReference type="Proteomes" id="UP000007575">
    <property type="component" value="Chromosome"/>
</dbReference>
<proteinExistence type="predicted"/>